<keyword evidence="3 7" id="KW-1133">Transmembrane helix</keyword>
<keyword evidence="2 7" id="KW-0812">Transmembrane</keyword>
<feature type="transmembrane region" description="Helical" evidence="7">
    <location>
        <begin position="6"/>
        <end position="22"/>
    </location>
</feature>
<evidence type="ECO:0000256" key="6">
    <source>
        <dbReference type="ARBA" id="ARBA00023316"/>
    </source>
</evidence>
<evidence type="ECO:0000256" key="1">
    <source>
        <dbReference type="ARBA" id="ARBA00022475"/>
    </source>
</evidence>
<sequence>MRVVKFVILSVIIITVAGLWWRQTVLKDRAEKIVRNARVEKTITIIPGWDLRDVAEYLVQQEFASSTADVYVITGLAARANNTASIITNSLLIAKPRGLSLEGYLAPDTYRVYADATVKNIISRLASQREKEFSAELQNSIKLTDRSIHEILTMAGILEREVKTKTDKAKVADIFWRRHDVGMGLQADSTVHYATAKEGTVFTSNEDRQTDNFWNTYKYPKLPPGSISNPSLESIMAAINPEKNGYWYFLTTLDTGEVKYARTLAEHNENARRFLKK</sequence>
<reference evidence="8 9" key="1">
    <citation type="journal article" date="2016" name="Nat. Commun.">
        <title>Thousands of microbial genomes shed light on interconnected biogeochemical processes in an aquifer system.</title>
        <authorList>
            <person name="Anantharaman K."/>
            <person name="Brown C.T."/>
            <person name="Hug L.A."/>
            <person name="Sharon I."/>
            <person name="Castelle C.J."/>
            <person name="Probst A.J."/>
            <person name="Thomas B.C."/>
            <person name="Singh A."/>
            <person name="Wilkins M.J."/>
            <person name="Karaoz U."/>
            <person name="Brodie E.L."/>
            <person name="Williams K.H."/>
            <person name="Hubbard S.S."/>
            <person name="Banfield J.F."/>
        </authorList>
    </citation>
    <scope>NUCLEOTIDE SEQUENCE [LARGE SCALE GENOMIC DNA]</scope>
</reference>
<accession>A0A1F6N3Y4</accession>
<evidence type="ECO:0008006" key="10">
    <source>
        <dbReference type="Google" id="ProtNLM"/>
    </source>
</evidence>
<keyword evidence="1" id="KW-1003">Cell membrane</keyword>
<keyword evidence="6" id="KW-0961">Cell wall biogenesis/degradation</keyword>
<proteinExistence type="predicted"/>
<dbReference type="InterPro" id="IPR003770">
    <property type="entry name" value="MLTG-like"/>
</dbReference>
<dbReference type="AlphaFoldDB" id="A0A1F6N3Y4"/>
<name>A0A1F6N3Y4_9BACT</name>
<comment type="caution">
    <text evidence="8">The sequence shown here is derived from an EMBL/GenBank/DDBJ whole genome shotgun (WGS) entry which is preliminary data.</text>
</comment>
<gene>
    <name evidence="8" type="ORF">A2983_04365</name>
</gene>
<evidence type="ECO:0000313" key="8">
    <source>
        <dbReference type="EMBL" id="OGH78705.1"/>
    </source>
</evidence>
<evidence type="ECO:0000256" key="7">
    <source>
        <dbReference type="SAM" id="Phobius"/>
    </source>
</evidence>
<dbReference type="GO" id="GO:0016829">
    <property type="term" value="F:lyase activity"/>
    <property type="evidence" value="ECO:0007669"/>
    <property type="project" value="UniProtKB-KW"/>
</dbReference>
<evidence type="ECO:0000256" key="5">
    <source>
        <dbReference type="ARBA" id="ARBA00023239"/>
    </source>
</evidence>
<dbReference type="NCBIfam" id="TIGR00247">
    <property type="entry name" value="endolytic transglycosylase MltG"/>
    <property type="match status" value="1"/>
</dbReference>
<evidence type="ECO:0000256" key="3">
    <source>
        <dbReference type="ARBA" id="ARBA00022989"/>
    </source>
</evidence>
<evidence type="ECO:0000313" key="9">
    <source>
        <dbReference type="Proteomes" id="UP000177040"/>
    </source>
</evidence>
<dbReference type="EMBL" id="MFQH01000003">
    <property type="protein sequence ID" value="OGH78705.1"/>
    <property type="molecule type" value="Genomic_DNA"/>
</dbReference>
<evidence type="ECO:0000256" key="4">
    <source>
        <dbReference type="ARBA" id="ARBA00023136"/>
    </source>
</evidence>
<dbReference type="PANTHER" id="PTHR30518">
    <property type="entry name" value="ENDOLYTIC MUREIN TRANSGLYCOSYLASE"/>
    <property type="match status" value="1"/>
</dbReference>
<dbReference type="PANTHER" id="PTHR30518:SF2">
    <property type="entry name" value="ENDOLYTIC MUREIN TRANSGLYCOSYLASE"/>
    <property type="match status" value="1"/>
</dbReference>
<evidence type="ECO:0000256" key="2">
    <source>
        <dbReference type="ARBA" id="ARBA00022692"/>
    </source>
</evidence>
<dbReference type="Pfam" id="PF02618">
    <property type="entry name" value="YceG"/>
    <property type="match status" value="1"/>
</dbReference>
<dbReference type="GO" id="GO:0071555">
    <property type="term" value="P:cell wall organization"/>
    <property type="evidence" value="ECO:0007669"/>
    <property type="project" value="UniProtKB-KW"/>
</dbReference>
<keyword evidence="5" id="KW-0456">Lyase</keyword>
<keyword evidence="4 7" id="KW-0472">Membrane</keyword>
<dbReference type="Proteomes" id="UP000177040">
    <property type="component" value="Unassembled WGS sequence"/>
</dbReference>
<protein>
    <recommendedName>
        <fullName evidence="10">Endolytic murein transglycosylase</fullName>
    </recommendedName>
</protein>
<organism evidence="8 9">
    <name type="scientific">Candidatus Magasanikbacteria bacterium RIFCSPLOWO2_01_FULL_40_15</name>
    <dbReference type="NCBI Taxonomy" id="1798686"/>
    <lineage>
        <taxon>Bacteria</taxon>
        <taxon>Candidatus Magasanikiibacteriota</taxon>
    </lineage>
</organism>